<reference evidence="1 2" key="1">
    <citation type="submission" date="2018-01" db="EMBL/GenBank/DDBJ databases">
        <title>Whole genome analyses suggest that Burkholderia sensu lato contains two further novel genera in the rhizoxinica-symbiotica group Mycetohabitans gen. nov., and Trinickia gen. nov.: implications for the evolution of diazotrophy and nodulation in the Burkholderiaceae.</title>
        <authorList>
            <person name="Estrada-de los Santos P."/>
            <person name="Palmer M."/>
            <person name="Chavez-Ramirez B."/>
            <person name="Beukes C."/>
            <person name="Steenkamp E.T."/>
            <person name="Hirsch A.M."/>
            <person name="Manyaka P."/>
            <person name="Maluk M."/>
            <person name="Lafos M."/>
            <person name="Crook M."/>
            <person name="Gross E."/>
            <person name="Simon M.F."/>
            <person name="Bueno dos Reis Junior F."/>
            <person name="Poole P.S."/>
            <person name="Venter S.N."/>
            <person name="James E.K."/>
        </authorList>
    </citation>
    <scope>NUCLEOTIDE SEQUENCE [LARGE SCALE GENOMIC DNA]</scope>
    <source>
        <strain evidence="1 2">GP25-8</strain>
    </source>
</reference>
<proteinExistence type="predicted"/>
<protein>
    <submittedName>
        <fullName evidence="1">Uncharacterized protein</fullName>
    </submittedName>
</protein>
<dbReference type="Proteomes" id="UP000235347">
    <property type="component" value="Unassembled WGS sequence"/>
</dbReference>
<evidence type="ECO:0000313" key="1">
    <source>
        <dbReference type="EMBL" id="PMS28591.1"/>
    </source>
</evidence>
<keyword evidence="2" id="KW-1185">Reference proteome</keyword>
<dbReference type="EMBL" id="PNYB01000001">
    <property type="protein sequence ID" value="PMS28591.1"/>
    <property type="molecule type" value="Genomic_DNA"/>
</dbReference>
<evidence type="ECO:0000313" key="2">
    <source>
        <dbReference type="Proteomes" id="UP000235347"/>
    </source>
</evidence>
<organism evidence="1 2">
    <name type="scientific">Trinickia soli</name>
    <dbReference type="NCBI Taxonomy" id="380675"/>
    <lineage>
        <taxon>Bacteria</taxon>
        <taxon>Pseudomonadati</taxon>
        <taxon>Pseudomonadota</taxon>
        <taxon>Betaproteobacteria</taxon>
        <taxon>Burkholderiales</taxon>
        <taxon>Burkholderiaceae</taxon>
        <taxon>Trinickia</taxon>
    </lineage>
</organism>
<sequence>MRNTRRGIHDARRRQVYRRIAAYKKRLLVAGVSKREMLDFLACCRSKECRSKGCLGCMDRAAQLG</sequence>
<accession>A0A2N7WGV5</accession>
<gene>
    <name evidence="1" type="ORF">C0Z19_01980</name>
</gene>
<comment type="caution">
    <text evidence="1">The sequence shown here is derived from an EMBL/GenBank/DDBJ whole genome shotgun (WGS) entry which is preliminary data.</text>
</comment>
<name>A0A2N7WGV5_9BURK</name>
<dbReference type="AlphaFoldDB" id="A0A2N7WGV5"/>